<evidence type="ECO:0000256" key="5">
    <source>
        <dbReference type="HAMAP-Rule" id="MF_00658"/>
    </source>
</evidence>
<keyword evidence="5" id="KW-0963">Cytoplasm</keyword>
<feature type="binding site" evidence="5">
    <location>
        <position position="105"/>
    </location>
    <ligand>
        <name>S-adenosyl-L-methionine</name>
        <dbReference type="ChEBI" id="CHEBI:59789"/>
    </ligand>
</feature>
<evidence type="ECO:0000256" key="2">
    <source>
        <dbReference type="ARBA" id="ARBA00022679"/>
    </source>
</evidence>
<dbReference type="EC" id="2.1.1.177" evidence="5"/>
<dbReference type="HAMAP" id="MF_00658">
    <property type="entry name" value="23SrRNA_methyltr_H"/>
    <property type="match status" value="1"/>
</dbReference>
<dbReference type="Pfam" id="PF02590">
    <property type="entry name" value="SPOUT_MTase"/>
    <property type="match status" value="1"/>
</dbReference>
<evidence type="ECO:0000256" key="4">
    <source>
        <dbReference type="ARBA" id="ARBA00038303"/>
    </source>
</evidence>
<dbReference type="Proteomes" id="UP000470771">
    <property type="component" value="Unassembled WGS sequence"/>
</dbReference>
<dbReference type="RefSeq" id="WP_160632830.1">
    <property type="nucleotide sequence ID" value="NZ_WWNE01000006.1"/>
</dbReference>
<dbReference type="AlphaFoldDB" id="A0A6N9NJ43"/>
<dbReference type="PANTHER" id="PTHR33603:SF1">
    <property type="entry name" value="RIBOSOMAL RNA LARGE SUBUNIT METHYLTRANSFERASE H"/>
    <property type="match status" value="1"/>
</dbReference>
<comment type="similarity">
    <text evidence="4 5">Belongs to the RNA methyltransferase RlmH family.</text>
</comment>
<comment type="subunit">
    <text evidence="5">Homodimer.</text>
</comment>
<dbReference type="Gene3D" id="3.40.1280.10">
    <property type="match status" value="1"/>
</dbReference>
<keyword evidence="3 5" id="KW-0949">S-adenosyl-L-methionine</keyword>
<dbReference type="PIRSF" id="PIRSF004505">
    <property type="entry name" value="MT_bac"/>
    <property type="match status" value="1"/>
</dbReference>
<keyword evidence="5" id="KW-0698">rRNA processing</keyword>
<dbReference type="CDD" id="cd18081">
    <property type="entry name" value="RlmH-like"/>
    <property type="match status" value="1"/>
</dbReference>
<comment type="caution">
    <text evidence="6">The sequence shown here is derived from an EMBL/GenBank/DDBJ whole genome shotgun (WGS) entry which is preliminary data.</text>
</comment>
<feature type="binding site" evidence="5">
    <location>
        <begin position="124"/>
        <end position="129"/>
    </location>
    <ligand>
        <name>S-adenosyl-L-methionine</name>
        <dbReference type="ChEBI" id="CHEBI:59789"/>
    </ligand>
</feature>
<keyword evidence="1 5" id="KW-0489">Methyltransferase</keyword>
<dbReference type="InterPro" id="IPR029026">
    <property type="entry name" value="tRNA_m1G_MTases_N"/>
</dbReference>
<name>A0A6N9NJ43_9FLAO</name>
<evidence type="ECO:0000256" key="3">
    <source>
        <dbReference type="ARBA" id="ARBA00022691"/>
    </source>
</evidence>
<dbReference type="PANTHER" id="PTHR33603">
    <property type="entry name" value="METHYLTRANSFERASE"/>
    <property type="match status" value="1"/>
</dbReference>
<gene>
    <name evidence="5" type="primary">rlmH</name>
    <name evidence="6" type="ORF">GQN54_07055</name>
</gene>
<comment type="function">
    <text evidence="5">Specifically methylates the pseudouridine at position 1915 (m3Psi1915) in 23S rRNA.</text>
</comment>
<sequence>MKYSLILINKSKDNYIAKGFVEYESRLKHYARFETIVLELPKKQKFASVDMQKNEEGKLLLQSIGNQDFLVLLDNKGKSFSSEQFANQIQKWQVSGVSNVIFVIGGPFGFSQDVYARANLQLSLSRMTLTHQMVRLFFLEQLYRAHTIIKGEKYHH</sequence>
<feature type="binding site" evidence="5">
    <location>
        <position position="73"/>
    </location>
    <ligand>
        <name>S-adenosyl-L-methionine</name>
        <dbReference type="ChEBI" id="CHEBI:59789"/>
    </ligand>
</feature>
<dbReference type="InterPro" id="IPR003742">
    <property type="entry name" value="RlmH-like"/>
</dbReference>
<comment type="subcellular location">
    <subcellularLocation>
        <location evidence="5">Cytoplasm</location>
    </subcellularLocation>
</comment>
<dbReference type="InterPro" id="IPR029028">
    <property type="entry name" value="Alpha/beta_knot_MTases"/>
</dbReference>
<keyword evidence="2 5" id="KW-0808">Transferase</keyword>
<proteinExistence type="inferred from homology"/>
<dbReference type="SUPFAM" id="SSF75217">
    <property type="entry name" value="alpha/beta knot"/>
    <property type="match status" value="1"/>
</dbReference>
<keyword evidence="7" id="KW-1185">Reference proteome</keyword>
<organism evidence="6 7">
    <name type="scientific">Acidiluteibacter ferrifornacis</name>
    <dbReference type="NCBI Taxonomy" id="2692424"/>
    <lineage>
        <taxon>Bacteria</taxon>
        <taxon>Pseudomonadati</taxon>
        <taxon>Bacteroidota</taxon>
        <taxon>Flavobacteriia</taxon>
        <taxon>Flavobacteriales</taxon>
        <taxon>Cryomorphaceae</taxon>
        <taxon>Acidiluteibacter</taxon>
    </lineage>
</organism>
<dbReference type="EMBL" id="WWNE01000006">
    <property type="protein sequence ID" value="NBG65872.1"/>
    <property type="molecule type" value="Genomic_DNA"/>
</dbReference>
<dbReference type="GO" id="GO:0070038">
    <property type="term" value="F:rRNA (pseudouridine-N3-)-methyltransferase activity"/>
    <property type="evidence" value="ECO:0007669"/>
    <property type="project" value="UniProtKB-UniRule"/>
</dbReference>
<protein>
    <recommendedName>
        <fullName evidence="5">Ribosomal RNA large subunit methyltransferase H</fullName>
        <ecNumber evidence="5">2.1.1.177</ecNumber>
    </recommendedName>
    <alternativeName>
        <fullName evidence="5">23S rRNA (pseudouridine1915-N3)-methyltransferase</fullName>
    </alternativeName>
    <alternativeName>
        <fullName evidence="5">23S rRNA m3Psi1915 methyltransferase</fullName>
    </alternativeName>
    <alternativeName>
        <fullName evidence="5">rRNA (pseudouridine-N3-)-methyltransferase RlmH</fullName>
    </alternativeName>
</protein>
<dbReference type="GO" id="GO:0005737">
    <property type="term" value="C:cytoplasm"/>
    <property type="evidence" value="ECO:0007669"/>
    <property type="project" value="UniProtKB-SubCell"/>
</dbReference>
<evidence type="ECO:0000313" key="7">
    <source>
        <dbReference type="Proteomes" id="UP000470771"/>
    </source>
</evidence>
<comment type="catalytic activity">
    <reaction evidence="5">
        <text>pseudouridine(1915) in 23S rRNA + S-adenosyl-L-methionine = N(3)-methylpseudouridine(1915) in 23S rRNA + S-adenosyl-L-homocysteine + H(+)</text>
        <dbReference type="Rhea" id="RHEA:42752"/>
        <dbReference type="Rhea" id="RHEA-COMP:10221"/>
        <dbReference type="Rhea" id="RHEA-COMP:10222"/>
        <dbReference type="ChEBI" id="CHEBI:15378"/>
        <dbReference type="ChEBI" id="CHEBI:57856"/>
        <dbReference type="ChEBI" id="CHEBI:59789"/>
        <dbReference type="ChEBI" id="CHEBI:65314"/>
        <dbReference type="ChEBI" id="CHEBI:74486"/>
        <dbReference type="EC" id="2.1.1.177"/>
    </reaction>
</comment>
<evidence type="ECO:0000313" key="6">
    <source>
        <dbReference type="EMBL" id="NBG65872.1"/>
    </source>
</evidence>
<reference evidence="6 7" key="1">
    <citation type="submission" date="2019-12" db="EMBL/GenBank/DDBJ databases">
        <authorList>
            <person name="Zhao J."/>
        </authorList>
    </citation>
    <scope>NUCLEOTIDE SEQUENCE [LARGE SCALE GENOMIC DNA]</scope>
    <source>
        <strain evidence="6 7">S-15</strain>
    </source>
</reference>
<accession>A0A6N9NJ43</accession>
<evidence type="ECO:0000256" key="1">
    <source>
        <dbReference type="ARBA" id="ARBA00022603"/>
    </source>
</evidence>